<accession>A0A0G4FCH2</accession>
<proteinExistence type="predicted"/>
<feature type="compositionally biased region" description="Basic and acidic residues" evidence="1">
    <location>
        <begin position="94"/>
        <end position="118"/>
    </location>
</feature>
<organism evidence="2">
    <name type="scientific">Chromera velia CCMP2878</name>
    <dbReference type="NCBI Taxonomy" id="1169474"/>
    <lineage>
        <taxon>Eukaryota</taxon>
        <taxon>Sar</taxon>
        <taxon>Alveolata</taxon>
        <taxon>Colpodellida</taxon>
        <taxon>Chromeraceae</taxon>
        <taxon>Chromera</taxon>
    </lineage>
</organism>
<reference evidence="2" key="1">
    <citation type="submission" date="2014-11" db="EMBL/GenBank/DDBJ databases">
        <authorList>
            <person name="Otto D Thomas"/>
            <person name="Naeem Raeece"/>
        </authorList>
    </citation>
    <scope>NUCLEOTIDE SEQUENCE</scope>
</reference>
<protein>
    <submittedName>
        <fullName evidence="2">Uncharacterized protein</fullName>
    </submittedName>
</protein>
<dbReference type="PhylomeDB" id="A0A0G4FCH2"/>
<evidence type="ECO:0000313" key="2">
    <source>
        <dbReference type="EMBL" id="CEM10924.1"/>
    </source>
</evidence>
<gene>
    <name evidence="2" type="ORF">Cvel_16368</name>
</gene>
<name>A0A0G4FCH2_9ALVE</name>
<dbReference type="VEuPathDB" id="CryptoDB:Cvel_16368"/>
<dbReference type="AlphaFoldDB" id="A0A0G4FCH2"/>
<sequence>MAPAGGDGQMNEPAPMELCRIERSKKDEEGVGKDLFESLYGVGSWELREQIHCQSERLYSPSPQLNRLEIGGQGNDFRGGSPGKAERQKQKHQEKRERKRQEKHEREMLAVRQTKETDSPWSLLPPISEGVEGLAVSSDGLTPSRQARRQQERTEAKNKEKERRRAAHGKPKTPVPPHDPLQHEYWEDVSFRFRLGREDLIPNVQGIGTVDWDAFLAYRGCGQTGKTFYREMYRNGGSVMPCVPEVRPAVRQMRSVRSARCGLPALQRSLLSVHNLHQSSSTKLMETRIKQMGKSRG</sequence>
<dbReference type="EMBL" id="CDMZ01000284">
    <property type="protein sequence ID" value="CEM10924.1"/>
    <property type="molecule type" value="Genomic_DNA"/>
</dbReference>
<feature type="compositionally biased region" description="Basic and acidic residues" evidence="1">
    <location>
        <begin position="149"/>
        <end position="163"/>
    </location>
</feature>
<evidence type="ECO:0000256" key="1">
    <source>
        <dbReference type="SAM" id="MobiDB-lite"/>
    </source>
</evidence>
<feature type="region of interest" description="Disordered" evidence="1">
    <location>
        <begin position="57"/>
        <end position="182"/>
    </location>
</feature>